<dbReference type="EMBL" id="JAAOAM010000116">
    <property type="protein sequence ID" value="KAF5546340.1"/>
    <property type="molecule type" value="Genomic_DNA"/>
</dbReference>
<accession>A0A8H5MZU0</accession>
<reference evidence="1 2" key="1">
    <citation type="submission" date="2020-05" db="EMBL/GenBank/DDBJ databases">
        <title>Identification and distribution of gene clusters putatively required for synthesis of sphingolipid metabolism inhibitors in phylogenetically diverse species of the filamentous fungus Fusarium.</title>
        <authorList>
            <person name="Kim H.-S."/>
            <person name="Busman M."/>
            <person name="Brown D.W."/>
            <person name="Divon H."/>
            <person name="Uhlig S."/>
            <person name="Proctor R.H."/>
        </authorList>
    </citation>
    <scope>NUCLEOTIDE SEQUENCE [LARGE SCALE GENOMIC DNA]</scope>
    <source>
        <strain evidence="1 2">NRRL 53147</strain>
    </source>
</reference>
<keyword evidence="2" id="KW-1185">Reference proteome</keyword>
<organism evidence="1 2">
    <name type="scientific">Fusarium mexicanum</name>
    <dbReference type="NCBI Taxonomy" id="751941"/>
    <lineage>
        <taxon>Eukaryota</taxon>
        <taxon>Fungi</taxon>
        <taxon>Dikarya</taxon>
        <taxon>Ascomycota</taxon>
        <taxon>Pezizomycotina</taxon>
        <taxon>Sordariomycetes</taxon>
        <taxon>Hypocreomycetidae</taxon>
        <taxon>Hypocreales</taxon>
        <taxon>Nectriaceae</taxon>
        <taxon>Fusarium</taxon>
        <taxon>Fusarium fujikuroi species complex</taxon>
    </lineage>
</organism>
<dbReference type="Proteomes" id="UP000522262">
    <property type="component" value="Unassembled WGS sequence"/>
</dbReference>
<dbReference type="AlphaFoldDB" id="A0A8H5MZU0"/>
<sequence>MYYDFFVARNLRRLWFQGLPGSLSHLFTSFLAMKQFSFIRILASSEILCAVLSRCVPEILEAVSIDGCYGEPMCNELVRLCSSSGSQHSLKKLNVSRDEYGPLLDDQIILAVKTHFKDLTCLSIQGRSYGIWYEEWTTIVFSDSLSTVCELLNQTSIQELCLSVPCINFDRATVLEYLDEPVTETTEFENATESDLERGYRKLIVDIASACHHIRKLVIVQQSTPRYFPGGISSPSNVMGFTLVGTRSPDKVMEAKLY</sequence>
<evidence type="ECO:0000313" key="1">
    <source>
        <dbReference type="EMBL" id="KAF5546340.1"/>
    </source>
</evidence>
<name>A0A8H5MZU0_9HYPO</name>
<protein>
    <submittedName>
        <fullName evidence="1">Uncharacterized protein</fullName>
    </submittedName>
</protein>
<evidence type="ECO:0000313" key="2">
    <source>
        <dbReference type="Proteomes" id="UP000522262"/>
    </source>
</evidence>
<comment type="caution">
    <text evidence="1">The sequence shown here is derived from an EMBL/GenBank/DDBJ whole genome shotgun (WGS) entry which is preliminary data.</text>
</comment>
<proteinExistence type="predicted"/>
<gene>
    <name evidence="1" type="ORF">FMEXI_5714</name>
</gene>